<evidence type="ECO:0008006" key="3">
    <source>
        <dbReference type="Google" id="ProtNLM"/>
    </source>
</evidence>
<dbReference type="Proteomes" id="UP001262410">
    <property type="component" value="Unassembled WGS sequence"/>
</dbReference>
<reference evidence="1 2" key="1">
    <citation type="submission" date="2023-07" db="EMBL/GenBank/DDBJ databases">
        <title>Sorghum-associated microbial communities from plants grown in Nebraska, USA.</title>
        <authorList>
            <person name="Schachtman D."/>
        </authorList>
    </citation>
    <scope>NUCLEOTIDE SEQUENCE [LARGE SCALE GENOMIC DNA]</scope>
    <source>
        <strain evidence="1 2">584</strain>
    </source>
</reference>
<evidence type="ECO:0000313" key="2">
    <source>
        <dbReference type="Proteomes" id="UP001262410"/>
    </source>
</evidence>
<name>A0ABU1JQM2_9PROT</name>
<organism evidence="1 2">
    <name type="scientific">Inquilinus ginsengisoli</name>
    <dbReference type="NCBI Taxonomy" id="363840"/>
    <lineage>
        <taxon>Bacteria</taxon>
        <taxon>Pseudomonadati</taxon>
        <taxon>Pseudomonadota</taxon>
        <taxon>Alphaproteobacteria</taxon>
        <taxon>Rhodospirillales</taxon>
        <taxon>Rhodospirillaceae</taxon>
        <taxon>Inquilinus</taxon>
    </lineage>
</organism>
<comment type="caution">
    <text evidence="1">The sequence shown here is derived from an EMBL/GenBank/DDBJ whole genome shotgun (WGS) entry which is preliminary data.</text>
</comment>
<keyword evidence="2" id="KW-1185">Reference proteome</keyword>
<evidence type="ECO:0000313" key="1">
    <source>
        <dbReference type="EMBL" id="MDR6290923.1"/>
    </source>
</evidence>
<protein>
    <recommendedName>
        <fullName evidence="3">Glycosyl transferase</fullName>
    </recommendedName>
</protein>
<dbReference type="EMBL" id="JAVDPW010000006">
    <property type="protein sequence ID" value="MDR6290923.1"/>
    <property type="molecule type" value="Genomic_DNA"/>
</dbReference>
<sequence>MSGASLKRLSRLFLRRLSYSILLENLIDTQSKGAVKDYRLRIRGNTPDMGAPGIVFCGCDDGYYRKFAPSFLLSAEKLGEPLHIHVHLCGPSQETLDHIDRMRRSLAHVRLSFTWEDDSYRKLSLPRPIYFSAARFLVLHHLLLACRAPILCVDIDGIIHRPLGNVFKMIERADVTLHFRLGERRVWRRVMAGAVGVSHTKEALGFCEKLAAGIWKALHMRPTDHIDQPVIYYLYAIRRLLKPRIRWQHMPIDLVDVEFGEDSVIWSAKGARKEDAVFARAASALEAQYALDVEQPHAIYAEARGDGTHG</sequence>
<accession>A0ABU1JQM2</accession>
<dbReference type="RefSeq" id="WP_309795751.1">
    <property type="nucleotide sequence ID" value="NZ_JAVDPW010000006.1"/>
</dbReference>
<gene>
    <name evidence="1" type="ORF">E9232_003449</name>
</gene>
<proteinExistence type="predicted"/>